<feature type="compositionally biased region" description="Low complexity" evidence="1">
    <location>
        <begin position="13"/>
        <end position="35"/>
    </location>
</feature>
<reference evidence="2 3" key="1">
    <citation type="submission" date="2020-08" db="EMBL/GenBank/DDBJ databases">
        <title>Dyella sp. G9 isolated from forest soil.</title>
        <authorList>
            <person name="Fu J."/>
            <person name="Qiu L."/>
        </authorList>
    </citation>
    <scope>NUCLEOTIDE SEQUENCE [LARGE SCALE GENOMIC DNA]</scope>
    <source>
        <strain evidence="2 3">G9</strain>
    </source>
</reference>
<dbReference type="KEGG" id="dtl:H8F01_02200"/>
<feature type="region of interest" description="Disordered" evidence="1">
    <location>
        <begin position="113"/>
        <end position="142"/>
    </location>
</feature>
<evidence type="ECO:0000313" key="2">
    <source>
        <dbReference type="EMBL" id="QNK03643.1"/>
    </source>
</evidence>
<accession>A0A7G8QA35</accession>
<proteinExistence type="predicted"/>
<keyword evidence="2" id="KW-0418">Kinase</keyword>
<dbReference type="EMBL" id="CP060412">
    <property type="protein sequence ID" value="QNK03643.1"/>
    <property type="molecule type" value="Genomic_DNA"/>
</dbReference>
<name>A0A7G8QA35_9GAMM</name>
<dbReference type="GO" id="GO:0016301">
    <property type="term" value="F:kinase activity"/>
    <property type="evidence" value="ECO:0007669"/>
    <property type="project" value="UniProtKB-KW"/>
</dbReference>
<evidence type="ECO:0000256" key="1">
    <source>
        <dbReference type="SAM" id="MobiDB-lite"/>
    </source>
</evidence>
<protein>
    <submittedName>
        <fullName evidence="2">Acetate kinase</fullName>
    </submittedName>
</protein>
<feature type="compositionally biased region" description="Basic and acidic residues" evidence="1">
    <location>
        <begin position="38"/>
        <end position="48"/>
    </location>
</feature>
<keyword evidence="3" id="KW-1185">Reference proteome</keyword>
<organism evidence="2 3">
    <name type="scientific">Dyella telluris</name>
    <dbReference type="NCBI Taxonomy" id="2763498"/>
    <lineage>
        <taxon>Bacteria</taxon>
        <taxon>Pseudomonadati</taxon>
        <taxon>Pseudomonadota</taxon>
        <taxon>Gammaproteobacteria</taxon>
        <taxon>Lysobacterales</taxon>
        <taxon>Rhodanobacteraceae</taxon>
        <taxon>Dyella</taxon>
    </lineage>
</organism>
<keyword evidence="2" id="KW-0808">Transferase</keyword>
<feature type="compositionally biased region" description="Low complexity" evidence="1">
    <location>
        <begin position="124"/>
        <end position="134"/>
    </location>
</feature>
<feature type="region of interest" description="Disordered" evidence="1">
    <location>
        <begin position="1"/>
        <end position="48"/>
    </location>
</feature>
<sequence>MLGAPVSAQEPGTPAAAAAPSTATAANAPTADAPASDLQKKVSEQGERIDAMRSQISAQMEQLDAMKRALAQQEADYQALRHAVGMDVLDKQRAGSIAAGGPGASALPMPAGDAVAANAPSTDQAQGQQAVGQAPKQDTRPPEVAPIFQQPGVLTPKGKVIIEPAYQFGYSSLDRVALVGYTVIPAILIGLIDARQVKDTTQIGWLTARYGITNRMEVEVRVPYVYAHQDTISREIFTGSATDNAFGSSGHGLGDVEATLRYQLNVGGPDKAYYVGWLRVKSRTGTDPFEVTTDCVHRCVENVIDEVDLSATGTGLPLEQPTGTGFWSIQPGVTWLYPTDPVVFFGNLSYLYNVPRDNLTRKILLGGTESLGKVKEGDIADVSIGMGISLNEKASFSIGYDQSFVGVTKQNGQTVPGSVKTVLGTLLIGGSWRFSDKRTLNFTLGVGVTRDTPDATVTVRVPMML</sequence>
<gene>
    <name evidence="2" type="ORF">H8F01_02200</name>
</gene>
<dbReference type="Proteomes" id="UP000515873">
    <property type="component" value="Chromosome"/>
</dbReference>
<evidence type="ECO:0000313" key="3">
    <source>
        <dbReference type="Proteomes" id="UP000515873"/>
    </source>
</evidence>
<dbReference type="AlphaFoldDB" id="A0A7G8QA35"/>